<feature type="transmembrane region" description="Helical" evidence="7">
    <location>
        <begin position="63"/>
        <end position="83"/>
    </location>
</feature>
<dbReference type="EMBL" id="JADBDZ010000001">
    <property type="protein sequence ID" value="MBE1530215.1"/>
    <property type="molecule type" value="Genomic_DNA"/>
</dbReference>
<feature type="transmembrane region" description="Helical" evidence="7">
    <location>
        <begin position="246"/>
        <end position="263"/>
    </location>
</feature>
<feature type="transmembrane region" description="Helical" evidence="7">
    <location>
        <begin position="29"/>
        <end position="51"/>
    </location>
</feature>
<dbReference type="RefSeq" id="WP_192757257.1">
    <property type="nucleotide sequence ID" value="NZ_JADBDZ010000001.1"/>
</dbReference>
<reference evidence="9 10" key="1">
    <citation type="submission" date="2020-10" db="EMBL/GenBank/DDBJ databases">
        <title>Sequencing the genomes of 1000 actinobacteria strains.</title>
        <authorList>
            <person name="Klenk H.-P."/>
        </authorList>
    </citation>
    <scope>NUCLEOTIDE SEQUENCE [LARGE SCALE GENOMIC DNA]</scope>
    <source>
        <strain evidence="9 10">DSM 46744</strain>
    </source>
</reference>
<keyword evidence="3 7" id="KW-0812">Transmembrane</keyword>
<feature type="transmembrane region" description="Helical" evidence="7">
    <location>
        <begin position="355"/>
        <end position="373"/>
    </location>
</feature>
<keyword evidence="10" id="KW-1185">Reference proteome</keyword>
<dbReference type="Gene3D" id="1.20.1250.20">
    <property type="entry name" value="MFS general substrate transporter like domains"/>
    <property type="match status" value="2"/>
</dbReference>
<dbReference type="Pfam" id="PF07690">
    <property type="entry name" value="MFS_1"/>
    <property type="match status" value="1"/>
</dbReference>
<dbReference type="PANTHER" id="PTHR42718">
    <property type="entry name" value="MAJOR FACILITATOR SUPERFAMILY MULTIDRUG TRANSPORTER MFSC"/>
    <property type="match status" value="1"/>
</dbReference>
<evidence type="ECO:0000313" key="10">
    <source>
        <dbReference type="Proteomes" id="UP000627838"/>
    </source>
</evidence>
<evidence type="ECO:0000256" key="6">
    <source>
        <dbReference type="SAM" id="MobiDB-lite"/>
    </source>
</evidence>
<keyword evidence="5 7" id="KW-0472">Membrane</keyword>
<feature type="transmembrane region" description="Helical" evidence="7">
    <location>
        <begin position="325"/>
        <end position="343"/>
    </location>
</feature>
<feature type="transmembrane region" description="Helical" evidence="7">
    <location>
        <begin position="420"/>
        <end position="441"/>
    </location>
</feature>
<evidence type="ECO:0000259" key="8">
    <source>
        <dbReference type="PROSITE" id="PS50850"/>
    </source>
</evidence>
<dbReference type="Pfam" id="PF00083">
    <property type="entry name" value="Sugar_tr"/>
    <property type="match status" value="1"/>
</dbReference>
<gene>
    <name evidence="9" type="ORF">H4W34_000048</name>
</gene>
<keyword evidence="2" id="KW-0813">Transport</keyword>
<organism evidence="9 10">
    <name type="scientific">Actinomadura algeriensis</name>
    <dbReference type="NCBI Taxonomy" id="1679523"/>
    <lineage>
        <taxon>Bacteria</taxon>
        <taxon>Bacillati</taxon>
        <taxon>Actinomycetota</taxon>
        <taxon>Actinomycetes</taxon>
        <taxon>Streptosporangiales</taxon>
        <taxon>Thermomonosporaceae</taxon>
        <taxon>Actinomadura</taxon>
    </lineage>
</organism>
<proteinExistence type="predicted"/>
<keyword evidence="4 7" id="KW-1133">Transmembrane helix</keyword>
<accession>A0ABR9JI42</accession>
<evidence type="ECO:0000256" key="7">
    <source>
        <dbReference type="SAM" id="Phobius"/>
    </source>
</evidence>
<comment type="caution">
    <text evidence="9">The sequence shown here is derived from an EMBL/GenBank/DDBJ whole genome shotgun (WGS) entry which is preliminary data.</text>
</comment>
<feature type="transmembrane region" description="Helical" evidence="7">
    <location>
        <begin position="151"/>
        <end position="175"/>
    </location>
</feature>
<feature type="transmembrane region" description="Helical" evidence="7">
    <location>
        <begin position="379"/>
        <end position="408"/>
    </location>
</feature>
<evidence type="ECO:0000256" key="1">
    <source>
        <dbReference type="ARBA" id="ARBA00004651"/>
    </source>
</evidence>
<dbReference type="PROSITE" id="PS50850">
    <property type="entry name" value="MFS"/>
    <property type="match status" value="1"/>
</dbReference>
<dbReference type="InterPro" id="IPR011701">
    <property type="entry name" value="MFS"/>
</dbReference>
<dbReference type="SUPFAM" id="SSF103473">
    <property type="entry name" value="MFS general substrate transporter"/>
    <property type="match status" value="2"/>
</dbReference>
<feature type="transmembrane region" description="Helical" evidence="7">
    <location>
        <begin position="95"/>
        <end position="119"/>
    </location>
</feature>
<sequence>MTTTPDRPPPGPPSPAPPPPAGGRSYNGLVLALVAIEIFAVFETAMALAAIPTFMRVFEADSAAVGWTGTAYLLVGAVSAATAGRLGDIFGRRNVLVTVLAVAAVGSLISVLASSLWLVILGRGVQGMAAGALPLSFGLVRELLPERRVPFVMSLLGGVVPVCTGAGSLIAGVLIDHGGWRNMFVAATAMGVAATLIALLALPRTPGIAPRPSVDVVGAVLLAPAVGGVLLGVSQSEDWGWGDPRVILAILVGVAVLMVWVWWERRVPEPLVNVTLFRNRKVALATAAAFMVGAGPMGAVSILAHMVLQLPETAPVGLGLSPTDAGYVLLVVAVVAYAGAIASGRIAQKMGARPCLVLGTLIYALGIFLWMFLDQSIAGTMFCLALTGLANGFALTALPILVVEAVPVKHTGEATGVNRVTLNTGVACGLAITSVILATSTVEGTHMPTHGSFVTTVVVFTCLSLVGTVLALLIRGGRTVADEPEAAPAKV</sequence>
<evidence type="ECO:0000256" key="5">
    <source>
        <dbReference type="ARBA" id="ARBA00023136"/>
    </source>
</evidence>
<evidence type="ECO:0000256" key="3">
    <source>
        <dbReference type="ARBA" id="ARBA00022692"/>
    </source>
</evidence>
<feature type="transmembrane region" description="Helical" evidence="7">
    <location>
        <begin position="453"/>
        <end position="474"/>
    </location>
</feature>
<dbReference type="InterPro" id="IPR020846">
    <property type="entry name" value="MFS_dom"/>
</dbReference>
<dbReference type="InterPro" id="IPR036259">
    <property type="entry name" value="MFS_trans_sf"/>
</dbReference>
<protein>
    <submittedName>
        <fullName evidence="9">MFS family permease</fullName>
    </submittedName>
</protein>
<comment type="subcellular location">
    <subcellularLocation>
        <location evidence="1">Cell membrane</location>
        <topology evidence="1">Multi-pass membrane protein</topology>
    </subcellularLocation>
</comment>
<feature type="region of interest" description="Disordered" evidence="6">
    <location>
        <begin position="1"/>
        <end position="20"/>
    </location>
</feature>
<evidence type="ECO:0000256" key="2">
    <source>
        <dbReference type="ARBA" id="ARBA00022448"/>
    </source>
</evidence>
<evidence type="ECO:0000256" key="4">
    <source>
        <dbReference type="ARBA" id="ARBA00022989"/>
    </source>
</evidence>
<feature type="transmembrane region" description="Helical" evidence="7">
    <location>
        <begin position="284"/>
        <end position="305"/>
    </location>
</feature>
<feature type="transmembrane region" description="Helical" evidence="7">
    <location>
        <begin position="181"/>
        <end position="202"/>
    </location>
</feature>
<feature type="transmembrane region" description="Helical" evidence="7">
    <location>
        <begin position="214"/>
        <end position="234"/>
    </location>
</feature>
<evidence type="ECO:0000313" key="9">
    <source>
        <dbReference type="EMBL" id="MBE1530215.1"/>
    </source>
</evidence>
<dbReference type="InterPro" id="IPR005828">
    <property type="entry name" value="MFS_sugar_transport-like"/>
</dbReference>
<dbReference type="Proteomes" id="UP000627838">
    <property type="component" value="Unassembled WGS sequence"/>
</dbReference>
<feature type="domain" description="Major facilitator superfamily (MFS) profile" evidence="8">
    <location>
        <begin position="29"/>
        <end position="479"/>
    </location>
</feature>
<name>A0ABR9JI42_9ACTN</name>
<dbReference type="PANTHER" id="PTHR42718:SF9">
    <property type="entry name" value="MAJOR FACILITATOR SUPERFAMILY MULTIDRUG TRANSPORTER MFSC"/>
    <property type="match status" value="1"/>
</dbReference>